<organism evidence="4 5">
    <name type="scientific">Aspergillus kawachii</name>
    <name type="common">White koji mold</name>
    <name type="synonym">Aspergillus awamori var. kawachi</name>
    <dbReference type="NCBI Taxonomy" id="1069201"/>
    <lineage>
        <taxon>Eukaryota</taxon>
        <taxon>Fungi</taxon>
        <taxon>Dikarya</taxon>
        <taxon>Ascomycota</taxon>
        <taxon>Pezizomycotina</taxon>
        <taxon>Eurotiomycetes</taxon>
        <taxon>Eurotiomycetidae</taxon>
        <taxon>Eurotiales</taxon>
        <taxon>Aspergillaceae</taxon>
        <taxon>Aspergillus</taxon>
        <taxon>Aspergillus subgen. Circumdati</taxon>
    </lineage>
</organism>
<comment type="caution">
    <text evidence="4">The sequence shown here is derived from an EMBL/GenBank/DDBJ whole genome shotgun (WGS) entry which is preliminary data.</text>
</comment>
<proteinExistence type="inferred from homology"/>
<reference evidence="5" key="2">
    <citation type="submission" date="2016-02" db="EMBL/GenBank/DDBJ databases">
        <title>Genome sequencing of Aspergillus luchuensis NBRC 4314.</title>
        <authorList>
            <person name="Yamada O."/>
        </authorList>
    </citation>
    <scope>NUCLEOTIDE SEQUENCE [LARGE SCALE GENOMIC DNA]</scope>
    <source>
        <strain evidence="5">RIB 2604</strain>
    </source>
</reference>
<dbReference type="AlphaFoldDB" id="A0A146G1G2"/>
<gene>
    <name evidence="4" type="ORF">RIB2604_03701690</name>
</gene>
<keyword evidence="3" id="KW-1133">Transmembrane helix</keyword>
<dbReference type="Proteomes" id="UP000075230">
    <property type="component" value="Unassembled WGS sequence"/>
</dbReference>
<evidence type="ECO:0000313" key="4">
    <source>
        <dbReference type="EMBL" id="GAT30959.1"/>
    </source>
</evidence>
<keyword evidence="2" id="KW-0456">Lyase</keyword>
<dbReference type="InterPro" id="IPR024652">
    <property type="entry name" value="Trichodiene_synth"/>
</dbReference>
<feature type="transmembrane region" description="Helical" evidence="3">
    <location>
        <begin position="403"/>
        <end position="426"/>
    </location>
</feature>
<keyword evidence="3" id="KW-0812">Transmembrane</keyword>
<dbReference type="EMBL" id="BCWF01000036">
    <property type="protein sequence ID" value="GAT30959.1"/>
    <property type="molecule type" value="Genomic_DNA"/>
</dbReference>
<accession>A0A146G1G2</accession>
<dbReference type="SFLD" id="SFLDG01021">
    <property type="entry name" value="Trichodiene_Synthase_Like"/>
    <property type="match status" value="1"/>
</dbReference>
<comment type="similarity">
    <text evidence="1">Belongs to the trichodiene synthase family.</text>
</comment>
<name>A0A146G1G2_ASPKA</name>
<dbReference type="SFLD" id="SFLDS00005">
    <property type="entry name" value="Isoprenoid_Synthase_Type_I"/>
    <property type="match status" value="1"/>
</dbReference>
<dbReference type="SUPFAM" id="SSF48576">
    <property type="entry name" value="Terpenoid synthases"/>
    <property type="match status" value="1"/>
</dbReference>
<protein>
    <submittedName>
        <fullName evidence="4">Uncharacterized protein</fullName>
    </submittedName>
</protein>
<evidence type="ECO:0000256" key="1">
    <source>
        <dbReference type="ARBA" id="ARBA00007946"/>
    </source>
</evidence>
<evidence type="ECO:0000256" key="2">
    <source>
        <dbReference type="ARBA" id="ARBA00023239"/>
    </source>
</evidence>
<dbReference type="GO" id="GO:0016838">
    <property type="term" value="F:carbon-oxygen lyase activity, acting on phosphates"/>
    <property type="evidence" value="ECO:0007669"/>
    <property type="project" value="InterPro"/>
</dbReference>
<evidence type="ECO:0000256" key="3">
    <source>
        <dbReference type="SAM" id="Phobius"/>
    </source>
</evidence>
<sequence>MKIDFFSALSRPEYECLEFHDETNLSTQQRNEVFQCVRKCLFLLLEGIGYQQQAIPADERLRHDLHNWVQEHLTHLFPENLQALEVLIDTSAQVGEYFYAHCSPGTKLVMAITSLILFASDDDTLLSPEERNRLSSFSCNDGYSPPDASPWTAVLTHGLQLGAEYFGSQDPLVGSLSANAIRGFTEACTMEYRMEHGNLPMHLTTHGKPRPSSEWCAAEAFPGYLRSMSGISFHYIPPIFKYSRTEEVPSPYWLGVAPVVRNFIDYTNDLLSCPKEVLNGETRNYLLLATRARRVAGRSSRFGSKLWTFRDTFCETLENVQNIVFALDKAVTSYMPADNNAREDGNKTQDDPNVQLAAKCWFSFRQNYISFHLESKRYGLDRLAFERNNYTVEELCAPKHKPMNVVCVGAATACLFLISALGYRYFRK</sequence>
<reference evidence="4 5" key="1">
    <citation type="journal article" date="2016" name="DNA Res.">
        <title>Genome sequence of Aspergillus luchuensis NBRC 4314.</title>
        <authorList>
            <person name="Yamada O."/>
            <person name="Machida M."/>
            <person name="Hosoyama A."/>
            <person name="Goto M."/>
            <person name="Takahashi T."/>
            <person name="Futagami T."/>
            <person name="Yamagata Y."/>
            <person name="Takeuchi M."/>
            <person name="Kobayashi T."/>
            <person name="Koike H."/>
            <person name="Abe K."/>
            <person name="Asai K."/>
            <person name="Arita M."/>
            <person name="Fujita N."/>
            <person name="Fukuda K."/>
            <person name="Higa K."/>
            <person name="Horikawa H."/>
            <person name="Ishikawa T."/>
            <person name="Jinno K."/>
            <person name="Kato Y."/>
            <person name="Kirimura K."/>
            <person name="Mizutani O."/>
            <person name="Nakasone K."/>
            <person name="Sano M."/>
            <person name="Shiraishi Y."/>
            <person name="Tsukahara M."/>
            <person name="Gomi K."/>
        </authorList>
    </citation>
    <scope>NUCLEOTIDE SEQUENCE [LARGE SCALE GENOMIC DNA]</scope>
    <source>
        <strain evidence="4 5">RIB 2604</strain>
    </source>
</reference>
<dbReference type="VEuPathDB" id="FungiDB:ASPFODRAFT_207633"/>
<dbReference type="Gene3D" id="1.10.600.10">
    <property type="entry name" value="Farnesyl Diphosphate Synthase"/>
    <property type="match status" value="1"/>
</dbReference>
<keyword evidence="3" id="KW-0472">Membrane</keyword>
<dbReference type="InterPro" id="IPR008949">
    <property type="entry name" value="Isoprenoid_synthase_dom_sf"/>
</dbReference>
<evidence type="ECO:0000313" key="5">
    <source>
        <dbReference type="Proteomes" id="UP000075230"/>
    </source>
</evidence>